<dbReference type="GO" id="GO:0005737">
    <property type="term" value="C:cytoplasm"/>
    <property type="evidence" value="ECO:0007669"/>
    <property type="project" value="TreeGrafter"/>
</dbReference>
<dbReference type="GO" id="GO:0018991">
    <property type="term" value="P:egg-laying behavior"/>
    <property type="evidence" value="ECO:0007669"/>
    <property type="project" value="UniProtKB-ARBA"/>
</dbReference>
<dbReference type="EMBL" id="CAJNOM010001084">
    <property type="protein sequence ID" value="CAF1590796.1"/>
    <property type="molecule type" value="Genomic_DNA"/>
</dbReference>
<comment type="catalytic activity">
    <reaction evidence="10 13">
        <text>O-phospho-L-threonyl-[protein] + H2O = L-threonyl-[protein] + phosphate</text>
        <dbReference type="Rhea" id="RHEA:47004"/>
        <dbReference type="Rhea" id="RHEA-COMP:11060"/>
        <dbReference type="Rhea" id="RHEA-COMP:11605"/>
        <dbReference type="ChEBI" id="CHEBI:15377"/>
        <dbReference type="ChEBI" id="CHEBI:30013"/>
        <dbReference type="ChEBI" id="CHEBI:43474"/>
        <dbReference type="ChEBI" id="CHEBI:61977"/>
        <dbReference type="EC" id="3.1.3.16"/>
    </reaction>
</comment>
<dbReference type="GO" id="GO:0031143">
    <property type="term" value="C:pseudopodium"/>
    <property type="evidence" value="ECO:0007669"/>
    <property type="project" value="UniProtKB-ARBA"/>
</dbReference>
<evidence type="ECO:0000256" key="8">
    <source>
        <dbReference type="ARBA" id="ARBA00023211"/>
    </source>
</evidence>
<evidence type="ECO:0000256" key="13">
    <source>
        <dbReference type="RuleBase" id="RU004273"/>
    </source>
</evidence>
<keyword evidence="4" id="KW-0479">Metal-binding</keyword>
<keyword evidence="7" id="KW-0904">Protein phosphatase</keyword>
<evidence type="ECO:0000256" key="5">
    <source>
        <dbReference type="ARBA" id="ARBA00022737"/>
    </source>
</evidence>
<keyword evidence="3 12" id="KW-0853">WD repeat</keyword>
<dbReference type="OrthoDB" id="6252103at2759"/>
<dbReference type="Proteomes" id="UP000663832">
    <property type="component" value="Unassembled WGS sequence"/>
</dbReference>
<name>A0A813YHI7_9BILA</name>
<dbReference type="InterPro" id="IPR036322">
    <property type="entry name" value="WD40_repeat_dom_sf"/>
</dbReference>
<comment type="function">
    <text evidence="11">Probable phosphatase which plays a redundant role with gsp-4 in spermatogenesis by regulating sister chromatid segregation during meiosis. In addition, involved in sperm motility by controlling the dynamic disassembly of major sperm proteins (MSP) in the spermatozoan pseudopodium.</text>
</comment>
<dbReference type="SMART" id="SM00320">
    <property type="entry name" value="WD40"/>
    <property type="match status" value="19"/>
</dbReference>
<comment type="caution">
    <text evidence="15">The sequence shown here is derived from an EMBL/GenBank/DDBJ whole genome shotgun (WGS) entry which is preliminary data.</text>
</comment>
<dbReference type="InterPro" id="IPR050341">
    <property type="entry name" value="PP1_catalytic_subunit"/>
</dbReference>
<dbReference type="GO" id="GO:0007060">
    <property type="term" value="P:male meiosis chromosome segregation"/>
    <property type="evidence" value="ECO:0007669"/>
    <property type="project" value="UniProtKB-ARBA"/>
</dbReference>
<accession>A0A813YHI7</accession>
<dbReference type="PANTHER" id="PTHR11668">
    <property type="entry name" value="SERINE/THREONINE PROTEIN PHOSPHATASE"/>
    <property type="match status" value="1"/>
</dbReference>
<dbReference type="FunFam" id="3.60.21.10:FF:000026">
    <property type="entry name" value="Serine/threonine-protein phosphatase"/>
    <property type="match status" value="1"/>
</dbReference>
<comment type="cofactor">
    <cofactor evidence="1">
        <name>Mn(2+)</name>
        <dbReference type="ChEBI" id="CHEBI:29035"/>
    </cofactor>
</comment>
<evidence type="ECO:0000256" key="7">
    <source>
        <dbReference type="ARBA" id="ARBA00022912"/>
    </source>
</evidence>
<dbReference type="PROSITE" id="PS50082">
    <property type="entry name" value="WD_REPEATS_2"/>
    <property type="match status" value="1"/>
</dbReference>
<dbReference type="Gene3D" id="2.130.10.10">
    <property type="entry name" value="YVTN repeat-like/Quinoprotein amine dehydrogenase"/>
    <property type="match status" value="6"/>
</dbReference>
<evidence type="ECO:0000256" key="9">
    <source>
        <dbReference type="ARBA" id="ARBA00047761"/>
    </source>
</evidence>
<proteinExistence type="inferred from homology"/>
<dbReference type="PROSITE" id="PS00678">
    <property type="entry name" value="WD_REPEATS_1"/>
    <property type="match status" value="1"/>
</dbReference>
<dbReference type="PRINTS" id="PR00114">
    <property type="entry name" value="STPHPHTASE"/>
</dbReference>
<dbReference type="InterPro" id="IPR055440">
    <property type="entry name" value="Beta-prop_WDR90_4th"/>
</dbReference>
<comment type="similarity">
    <text evidence="2 13">Belongs to the PPP phosphatase family.</text>
</comment>
<dbReference type="PROSITE" id="PS00125">
    <property type="entry name" value="SER_THR_PHOSPHATASE"/>
    <property type="match status" value="1"/>
</dbReference>
<dbReference type="PROSITE" id="PS50294">
    <property type="entry name" value="WD_REPEATS_REGION"/>
    <property type="match status" value="1"/>
</dbReference>
<evidence type="ECO:0000256" key="11">
    <source>
        <dbReference type="ARBA" id="ARBA00054219"/>
    </source>
</evidence>
<dbReference type="InterPro" id="IPR031675">
    <property type="entry name" value="STPPase_N"/>
</dbReference>
<keyword evidence="5" id="KW-0677">Repeat</keyword>
<dbReference type="InterPro" id="IPR011047">
    <property type="entry name" value="Quinoprotein_ADH-like_sf"/>
</dbReference>
<feature type="repeat" description="WD" evidence="12">
    <location>
        <begin position="948"/>
        <end position="989"/>
    </location>
</feature>
<dbReference type="GO" id="GO:0031272">
    <property type="term" value="P:regulation of pseudopodium assembly"/>
    <property type="evidence" value="ECO:0007669"/>
    <property type="project" value="UniProtKB-ARBA"/>
</dbReference>
<keyword evidence="6 13" id="KW-0378">Hydrolase</keyword>
<dbReference type="GO" id="GO:0004722">
    <property type="term" value="F:protein serine/threonine phosphatase activity"/>
    <property type="evidence" value="ECO:0007669"/>
    <property type="project" value="UniProtKB-EC"/>
</dbReference>
<dbReference type="EMBL" id="CAJNOI010000032">
    <property type="protein sequence ID" value="CAF0884155.1"/>
    <property type="molecule type" value="Genomic_DNA"/>
</dbReference>
<evidence type="ECO:0000313" key="17">
    <source>
        <dbReference type="Proteomes" id="UP000663832"/>
    </source>
</evidence>
<dbReference type="SUPFAM" id="SSF56300">
    <property type="entry name" value="Metallo-dependent phosphatases"/>
    <property type="match status" value="1"/>
</dbReference>
<reference evidence="15" key="1">
    <citation type="submission" date="2021-02" db="EMBL/GenBank/DDBJ databases">
        <authorList>
            <person name="Nowell W R."/>
        </authorList>
    </citation>
    <scope>NUCLEOTIDE SEQUENCE</scope>
</reference>
<dbReference type="SUPFAM" id="SSF50978">
    <property type="entry name" value="WD40 repeat-like"/>
    <property type="match status" value="4"/>
</dbReference>
<dbReference type="GO" id="GO:0005634">
    <property type="term" value="C:nucleus"/>
    <property type="evidence" value="ECO:0007669"/>
    <property type="project" value="TreeGrafter"/>
</dbReference>
<evidence type="ECO:0000256" key="12">
    <source>
        <dbReference type="PROSITE-ProRule" id="PRU00221"/>
    </source>
</evidence>
<dbReference type="Pfam" id="PF23393">
    <property type="entry name" value="Beta-prop_WDR90_POC16_2nd"/>
    <property type="match status" value="1"/>
</dbReference>
<sequence length="2030" mass="231784">MSIDVKLDIDNLITRLLEVREYHVEKFVEISENEIHKLCLQVRELFLEQPVLLELDVPVKICGDIHGQYVDLLRIFECSGYPPESNYLFLGDYIGRGKQSIETICLLFAYKIKYPENIFLLRGNHECASINRIYGFYDECKRRYNIELWNIFNDCFNCLPVAAIIDDKIFCCHGGLSPDLQHMGQIRRINRPIDVPDTGLLCDLLWSRPAEDIEGWHENDRGVSFKFGADVVDKFLREHNLDLICRAHDMVEDGYEFFADHQLVTIFSAPNYCGEFNNAAGIMTDRDLKSTVYRIRGLIPANNYIQFPSHSSNQNLGLLGRLFYILFRPIYDKYFCIHIDILTHEQHLIHISLSNMYREFKVTQTSIQFPYMTTGTDIHWSVLCLDLHTILSTYMTNEHFHMIKLFQLSGNMLVKNCFSSQFLYEPGIDNDTAKRTGLTRAGICSLPRELSYPITKGESWHDRYDFIMFPNSSSLMGKNQNEPFDKVGNVRLPTPRKFEIDNENYNQIEDDEISPLTVQTTLVNGQINRSITDFAHITHRSASLGDNQLNWRTYDNPIENFPSLPILPHNNNNNDGIHLFINPQTIPSSSSIIDDSNYDLALTTEHSQQSHLKTLLPDPILRLRTVIGLDNEFSNLLWTQDGNYILYSSNAVVVQMHVETQQQWFFIGHTDRISAMAYNHNSSLLATIQTGQNAIVRLWKFDTRHCINASRVLNTCDLYAIDFSSGNSSLSLLIVGHDEQSRTVICIYNISNVYKGSIELISRATTDASITHIRFVPNSLMNFISIGYDNIRFWHITNENDLKSINIFVNNHDHFEYTDLQFDNLCHNKINELIVYISTKTGHILELLYEEKRVITIHYLSDKLKTNKESLFSISKLVCTDNFCITGSNDGYVRVWSRDFTQVYIEAKYDQTISGLILSSDQTRVLISTISGLLNILNLITKVHSNLMRTHTKFITDIDYDDTRKQMISVGQDGTIRIWNFRTGKQLSEFTSEKDIPLIVVYTPDRQMFACGFNNGTIKIFDLNTSIISNEIKHHNISITGLLYSHNGLYLISCDEEGDLCLSDVTDNYRLLKSIGKALVISKQGPMPLSLSPDGKYIVYIGPTEFIVTIIETNTLNQILRIDISSCTFMTKDHRTIISSESAVFARFTPNRHLLVATINMKLLKFDSYTGKLLNIIDNIHKRSFDSLALSSDSQYLITSGDNMLKFWNANMELDINFQSFVGHSNQVRKILFTDDNMHVISIGDSILVWDVLAWKTEQPIMPNNAQCIVPPQSVMTKILENITVETKSNRPGILRNSQQTIDNTVTITQGEKKMIKNKLPAQRSSNEDSLSSPSIQRHFIPRINHSHLAKKRYVAPTNQESLKLQSIIGYNGNGRENLVWYPDTSFFAYTVGCNIIVEDLNNNHQTILTGHTEEISTMTLSNNGMILASAQCSLSRKKDELQSKIIIWDTKILRQKLYFNQSVQAIQSMAFSKDDRYLITIGNYKKPIVTLWSTKNYSHLLNWQDDFSSYYINCVAWNSTRSNEFCLGGSNSTIRICTINEQTTNDDNISLQVINGKIPLIVNESTQKTCDITACNYLTSSINLVLCATNTGFITCWNSRLCLCVLHWKADLNEITYIATIKNKLLTGSSTGCLKLWNIENLEMNLGQLNTIDSNYGLIIQDEFQLDDGIISGSFDHIFDMGIVGTSCGSLWYICWTTDRSKTRLVVSHTDKISGLIPIENTHIVTSSHDGTIRIFQLDDRNEILRFNTNGLKVTCLTSWNDSIVPTLKLSYSTSLMKNIKSNIKSIIAGYDDGTLRIFNLLHEQMILKLQPHTCSVTAIHVPLHTTISLSGAQDGSVAISNLVQGQLLRVLNEHLGSASICSIDSKKYFENNSYLWLITSHDRRVSLWKSNQQFDQCLLIDWLTFSASDTTNNWQSLPPSLARFIDTNSILYTGYGINKSIQIYKIDTKQIIRTISLSQWCLCFDLSNHFIAIGTNERLVQLKDYTQETFQDFIGNNDIISNIKFNKSNDLLITTSSNEIFIWKIVLN</sequence>
<dbReference type="InterPro" id="IPR006186">
    <property type="entry name" value="Ser/Thr-sp_prot-phosphatase"/>
</dbReference>
<feature type="domain" description="Serine/threonine specific protein phosphatases" evidence="14">
    <location>
        <begin position="121"/>
        <end position="126"/>
    </location>
</feature>
<dbReference type="GO" id="GO:0097723">
    <property type="term" value="P:amoeboid sperm motility"/>
    <property type="evidence" value="ECO:0007669"/>
    <property type="project" value="UniProtKB-ARBA"/>
</dbReference>
<keyword evidence="17" id="KW-1185">Reference proteome</keyword>
<dbReference type="InterPro" id="IPR004843">
    <property type="entry name" value="Calcineurin-like_PHP"/>
</dbReference>
<evidence type="ECO:0000256" key="1">
    <source>
        <dbReference type="ARBA" id="ARBA00001936"/>
    </source>
</evidence>
<dbReference type="PANTHER" id="PTHR11668:SF300">
    <property type="entry name" value="SERINE_THREONINE-PROTEIN PHOSPHATASE"/>
    <property type="match status" value="1"/>
</dbReference>
<evidence type="ECO:0000256" key="2">
    <source>
        <dbReference type="ARBA" id="ARBA00008294"/>
    </source>
</evidence>
<dbReference type="InterPro" id="IPR015943">
    <property type="entry name" value="WD40/YVTN_repeat-like_dom_sf"/>
</dbReference>
<protein>
    <recommendedName>
        <fullName evidence="13">Serine/threonine-protein phosphatase</fullName>
        <ecNumber evidence="13">3.1.3.16</ecNumber>
    </recommendedName>
</protein>
<dbReference type="SMART" id="SM00156">
    <property type="entry name" value="PP2Ac"/>
    <property type="match status" value="1"/>
</dbReference>
<evidence type="ECO:0000256" key="3">
    <source>
        <dbReference type="ARBA" id="ARBA00022574"/>
    </source>
</evidence>
<dbReference type="InterPro" id="IPR019775">
    <property type="entry name" value="WD40_repeat_CS"/>
</dbReference>
<dbReference type="Pfam" id="PF05018">
    <property type="entry name" value="CFA20_dom"/>
    <property type="match status" value="1"/>
</dbReference>
<dbReference type="Pfam" id="PF16891">
    <property type="entry name" value="STPPase_N"/>
    <property type="match status" value="1"/>
</dbReference>
<dbReference type="EC" id="3.1.3.16" evidence="13"/>
<evidence type="ECO:0000259" key="14">
    <source>
        <dbReference type="PROSITE" id="PS00125"/>
    </source>
</evidence>
<evidence type="ECO:0000313" key="16">
    <source>
        <dbReference type="EMBL" id="CAF1590796.1"/>
    </source>
</evidence>
<evidence type="ECO:0000313" key="15">
    <source>
        <dbReference type="EMBL" id="CAF0884155.1"/>
    </source>
</evidence>
<evidence type="ECO:0000313" key="18">
    <source>
        <dbReference type="Proteomes" id="UP000663877"/>
    </source>
</evidence>
<dbReference type="GO" id="GO:0046872">
    <property type="term" value="F:metal ion binding"/>
    <property type="evidence" value="ECO:0007669"/>
    <property type="project" value="UniProtKB-KW"/>
</dbReference>
<dbReference type="Pfam" id="PF23342">
    <property type="entry name" value="WDR90_beta-prop_4th"/>
    <property type="match status" value="1"/>
</dbReference>
<dbReference type="Pfam" id="PF00400">
    <property type="entry name" value="WD40"/>
    <property type="match status" value="1"/>
</dbReference>
<keyword evidence="8" id="KW-0464">Manganese</keyword>
<gene>
    <name evidence="15" type="ORF">BJG266_LOCUS9586</name>
    <name evidence="16" type="ORF">QVE165_LOCUS51230</name>
</gene>
<evidence type="ECO:0000256" key="10">
    <source>
        <dbReference type="ARBA" id="ARBA00048336"/>
    </source>
</evidence>
<dbReference type="Pfam" id="PF00149">
    <property type="entry name" value="Metallophos"/>
    <property type="match status" value="1"/>
</dbReference>
<dbReference type="InterPro" id="IPR001680">
    <property type="entry name" value="WD40_rpt"/>
</dbReference>
<dbReference type="InterPro" id="IPR055441">
    <property type="entry name" value="Beta-prop_WDR90_POC16_2nd"/>
</dbReference>
<evidence type="ECO:0000256" key="4">
    <source>
        <dbReference type="ARBA" id="ARBA00022723"/>
    </source>
</evidence>
<dbReference type="SUPFAM" id="SSF50998">
    <property type="entry name" value="Quinoprotein alcohol dehydrogenase-like"/>
    <property type="match status" value="1"/>
</dbReference>
<dbReference type="Gene3D" id="3.60.21.10">
    <property type="match status" value="1"/>
</dbReference>
<evidence type="ECO:0000256" key="6">
    <source>
        <dbReference type="ARBA" id="ARBA00022801"/>
    </source>
</evidence>
<comment type="catalytic activity">
    <reaction evidence="9">
        <text>O-phospho-L-seryl-[protein] + H2O = L-seryl-[protein] + phosphate</text>
        <dbReference type="Rhea" id="RHEA:20629"/>
        <dbReference type="Rhea" id="RHEA-COMP:9863"/>
        <dbReference type="Rhea" id="RHEA-COMP:11604"/>
        <dbReference type="ChEBI" id="CHEBI:15377"/>
        <dbReference type="ChEBI" id="CHEBI:29999"/>
        <dbReference type="ChEBI" id="CHEBI:43474"/>
        <dbReference type="ChEBI" id="CHEBI:83421"/>
        <dbReference type="EC" id="3.1.3.16"/>
    </reaction>
</comment>
<dbReference type="InterPro" id="IPR007714">
    <property type="entry name" value="CFA20_dom"/>
</dbReference>
<dbReference type="InterPro" id="IPR029052">
    <property type="entry name" value="Metallo-depent_PP-like"/>
</dbReference>
<organism evidence="15 18">
    <name type="scientific">Adineta steineri</name>
    <dbReference type="NCBI Taxonomy" id="433720"/>
    <lineage>
        <taxon>Eukaryota</taxon>
        <taxon>Metazoa</taxon>
        <taxon>Spiralia</taxon>
        <taxon>Gnathifera</taxon>
        <taxon>Rotifera</taxon>
        <taxon>Eurotatoria</taxon>
        <taxon>Bdelloidea</taxon>
        <taxon>Adinetida</taxon>
        <taxon>Adinetidae</taxon>
        <taxon>Adineta</taxon>
    </lineage>
</organism>
<dbReference type="Proteomes" id="UP000663877">
    <property type="component" value="Unassembled WGS sequence"/>
</dbReference>